<evidence type="ECO:0000313" key="2">
    <source>
        <dbReference type="EMBL" id="ACD73756.1"/>
    </source>
</evidence>
<dbReference type="EMBL" id="CP000888">
    <property type="protein sequence ID" value="ACD73756.1"/>
    <property type="molecule type" value="Genomic_DNA"/>
</dbReference>
<dbReference type="HOGENOM" id="CLU_3196942_0_0_5"/>
<dbReference type="KEGG" id="bmc:BAbS19_II02430"/>
<keyword evidence="1" id="KW-0472">Membrane</keyword>
<sequence length="46" mass="4894">MVATSSDGNLPVHNPKAAMVAGVFAIVGDGSLPLSAFYVRLRRYFP</sequence>
<gene>
    <name evidence="2" type="ordered locus">BAbS19_II02430</name>
</gene>
<feature type="transmembrane region" description="Helical" evidence="1">
    <location>
        <begin position="17"/>
        <end position="39"/>
    </location>
</feature>
<keyword evidence="1" id="KW-0812">Transmembrane</keyword>
<organism evidence="2 3">
    <name type="scientific">Brucella abortus (strain S19)</name>
    <dbReference type="NCBI Taxonomy" id="430066"/>
    <lineage>
        <taxon>Bacteria</taxon>
        <taxon>Pseudomonadati</taxon>
        <taxon>Pseudomonadota</taxon>
        <taxon>Alphaproteobacteria</taxon>
        <taxon>Hyphomicrobiales</taxon>
        <taxon>Brucellaceae</taxon>
        <taxon>Brucella/Ochrobactrum group</taxon>
        <taxon>Brucella</taxon>
    </lineage>
</organism>
<protein>
    <submittedName>
        <fullName evidence="2">Uncharacterized protein</fullName>
    </submittedName>
</protein>
<evidence type="ECO:0000256" key="1">
    <source>
        <dbReference type="SAM" id="Phobius"/>
    </source>
</evidence>
<accession>A0A0F6ATW0</accession>
<reference evidence="2 3" key="1">
    <citation type="journal article" date="2008" name="PLoS ONE">
        <title>Genome sequence of Brucella abortus vaccine strain S19 compared to virulent strains yields candidate virulence genes.</title>
        <authorList>
            <person name="Crasta O.R."/>
            <person name="Folkerts O."/>
            <person name="Fei Z."/>
            <person name="Mane S.P."/>
            <person name="Evans C."/>
            <person name="Martino-Catt S."/>
            <person name="Bricker B."/>
            <person name="Yu G."/>
            <person name="Du L."/>
            <person name="Sobral B.W."/>
        </authorList>
    </citation>
    <scope>NUCLEOTIDE SEQUENCE [LARGE SCALE GENOMIC DNA]</scope>
    <source>
        <strain evidence="2 3">S19</strain>
    </source>
</reference>
<dbReference type="Proteomes" id="UP000002565">
    <property type="component" value="Chromosome 2"/>
</dbReference>
<keyword evidence="1" id="KW-1133">Transmembrane helix</keyword>
<proteinExistence type="predicted"/>
<evidence type="ECO:0000313" key="3">
    <source>
        <dbReference type="Proteomes" id="UP000002565"/>
    </source>
</evidence>
<dbReference type="AlphaFoldDB" id="A0A0F6ATW0"/>
<name>A0A0F6ATW0_BRUA1</name>